<keyword evidence="6" id="KW-0333">Golgi apparatus</keyword>
<dbReference type="InterPro" id="IPR048682">
    <property type="entry name" value="COG4"/>
</dbReference>
<reference evidence="10 11" key="1">
    <citation type="journal article" date="2010" name="Nat. Biotechnol.">
        <title>Genome sequence of the model mushroom Schizophyllum commune.</title>
        <authorList>
            <person name="Ohm R.A."/>
            <person name="de Jong J.F."/>
            <person name="Lugones L.G."/>
            <person name="Aerts A."/>
            <person name="Kothe E."/>
            <person name="Stajich J.E."/>
            <person name="de Vries R.P."/>
            <person name="Record E."/>
            <person name="Levasseur A."/>
            <person name="Baker S.E."/>
            <person name="Bartholomew K.A."/>
            <person name="Coutinho P.M."/>
            <person name="Erdmann S."/>
            <person name="Fowler T.J."/>
            <person name="Gathman A.C."/>
            <person name="Lombard V."/>
            <person name="Henrissat B."/>
            <person name="Knabe N."/>
            <person name="Kuees U."/>
            <person name="Lilly W.W."/>
            <person name="Lindquist E."/>
            <person name="Lucas S."/>
            <person name="Magnuson J.K."/>
            <person name="Piumi F."/>
            <person name="Raudaskoski M."/>
            <person name="Salamov A."/>
            <person name="Schmutz J."/>
            <person name="Schwarze F.W.M.R."/>
            <person name="vanKuyk P.A."/>
            <person name="Horton J.S."/>
            <person name="Grigoriev I.V."/>
            <person name="Woesten H.A.B."/>
        </authorList>
    </citation>
    <scope>NUCLEOTIDE SEQUENCE [LARGE SCALE GENOMIC DNA]</scope>
    <source>
        <strain evidence="11">H4-8 / FGSC 9210</strain>
    </source>
</reference>
<evidence type="ECO:0000313" key="10">
    <source>
        <dbReference type="EMBL" id="EFJ01014.1"/>
    </source>
</evidence>
<accession>D8PWC5</accession>
<comment type="similarity">
    <text evidence="2">Belongs to the COG4 family.</text>
</comment>
<evidence type="ECO:0000256" key="4">
    <source>
        <dbReference type="ARBA" id="ARBA00022448"/>
    </source>
</evidence>
<evidence type="ECO:0000256" key="6">
    <source>
        <dbReference type="ARBA" id="ARBA00023034"/>
    </source>
</evidence>
<dbReference type="InParanoid" id="D8PWC5"/>
<comment type="subcellular location">
    <subcellularLocation>
        <location evidence="1">Golgi apparatus membrane</location>
        <topology evidence="1">Peripheral membrane protein</topology>
    </subcellularLocation>
</comment>
<dbReference type="HOGENOM" id="CLU_014853_3_1_1"/>
<dbReference type="Pfam" id="PF20663">
    <property type="entry name" value="COG4_N"/>
    <property type="match status" value="1"/>
</dbReference>
<dbReference type="SMART" id="SM00762">
    <property type="entry name" value="Cog4"/>
    <property type="match status" value="1"/>
</dbReference>
<keyword evidence="7" id="KW-0472">Membrane</keyword>
<dbReference type="PANTHER" id="PTHR24016:SF0">
    <property type="entry name" value="CONSERVED OLIGOMERIC GOLGI COMPLEX SUBUNIT 4"/>
    <property type="match status" value="1"/>
</dbReference>
<evidence type="ECO:0000256" key="2">
    <source>
        <dbReference type="ARBA" id="ARBA00009215"/>
    </source>
</evidence>
<organism evidence="11">
    <name type="scientific">Schizophyllum commune (strain H4-8 / FGSC 9210)</name>
    <name type="common">Split gill fungus</name>
    <dbReference type="NCBI Taxonomy" id="578458"/>
    <lineage>
        <taxon>Eukaryota</taxon>
        <taxon>Fungi</taxon>
        <taxon>Dikarya</taxon>
        <taxon>Basidiomycota</taxon>
        <taxon>Agaricomycotina</taxon>
        <taxon>Agaricomycetes</taxon>
        <taxon>Agaricomycetidae</taxon>
        <taxon>Agaricales</taxon>
        <taxon>Schizophyllaceae</taxon>
        <taxon>Schizophyllum</taxon>
    </lineage>
</organism>
<dbReference type="EMBL" id="GL377303">
    <property type="protein sequence ID" value="EFJ01014.1"/>
    <property type="molecule type" value="Genomic_DNA"/>
</dbReference>
<evidence type="ECO:0000256" key="5">
    <source>
        <dbReference type="ARBA" id="ARBA00022927"/>
    </source>
</evidence>
<name>D8PWC5_SCHCM</name>
<dbReference type="OMA" id="RASECQQ"/>
<keyword evidence="5" id="KW-0653">Protein transport</keyword>
<evidence type="ECO:0000256" key="8">
    <source>
        <dbReference type="ARBA" id="ARBA00031340"/>
    </source>
</evidence>
<evidence type="ECO:0000259" key="9">
    <source>
        <dbReference type="SMART" id="SM00762"/>
    </source>
</evidence>
<proteinExistence type="inferred from homology"/>
<dbReference type="AlphaFoldDB" id="D8PWC5"/>
<dbReference type="InterPro" id="IPR048680">
    <property type="entry name" value="COG4_N"/>
</dbReference>
<dbReference type="VEuPathDB" id="FungiDB:SCHCODRAFT_02525384"/>
<dbReference type="Pfam" id="PF08318">
    <property type="entry name" value="COG4_m"/>
    <property type="match status" value="2"/>
</dbReference>
<evidence type="ECO:0000256" key="3">
    <source>
        <dbReference type="ARBA" id="ARBA00020975"/>
    </source>
</evidence>
<dbReference type="PANTHER" id="PTHR24016">
    <property type="entry name" value="CONSERVED OLIGOMERIC GOLGI COMPLEX SUBUNIT 4"/>
    <property type="match status" value="1"/>
</dbReference>
<sequence length="705" mass="79495">MDSDERKEWDPRTLTSLPQIFSCLSALQSEEAELSNSLTKLLSAREPIVASLNRLNAVLPHIEDLHHEAAVLSGRVSSTAQTAERIGGRVSTLDEEMRRIKEAGERVAQVMQLKDSLAEVQASIDAQDWESATRHCARAMSLPLPVITGAFAEIAVPTPESHLPPAQTLQAAREQLLAVFKRNFEKASTAMDSAGTSRFFKLFPAIGWEEEGLQAYAAFVTGLVRVRAPASVKTSSPLYFITALTALFESVALIADQHQPVVEKYYGPGKMKNVVQKLLEECDRTVENLISGWEEERSVHRKLSDVTNHPPTPMYYSGAALRQQNPTTEEVDPREIDKVVSEAAGMVSRWNVFRKFLCETMQFAALLATYYIPMETWYIRVIIDKAHRLSTMDSTQSPPITTTPDDVFYVLKVVLTRLLASGSLPHVERTLGHLREIMERDFAGVIKRKMDDVYRGTGGSGDRPLRASEKAEHDSRTSFIILLNDLDVSSSHLERLVTDLGDSPVIQQHFVDAQHAAVRNCLTSFASLTNKFQSVSRSGIDQLFNQLLRPKLRNFIPDLYRDVAYTLDEDSYSVAEYQDIVRKRFVKGWENLLDGYKETFTTSNYSIFYSLVLDVIVRPWEKYLMTLKYTELGAIRFDRDLRAIIHYIASQTAFGDVREKFVRLQQMSTLLNLDAEEDVDEFYNGSGITWKLSSQEARSIVGLKT</sequence>
<dbReference type="Pfam" id="PF20662">
    <property type="entry name" value="COG4_C"/>
    <property type="match status" value="1"/>
</dbReference>
<dbReference type="eggNOG" id="KOG0412">
    <property type="taxonomic scope" value="Eukaryota"/>
</dbReference>
<protein>
    <recommendedName>
        <fullName evidence="3">Conserved oligomeric Golgi complex subunit 4</fullName>
    </recommendedName>
    <alternativeName>
        <fullName evidence="8">Component of oligomeric Golgi complex 4</fullName>
    </alternativeName>
</protein>
<evidence type="ECO:0000256" key="1">
    <source>
        <dbReference type="ARBA" id="ARBA00004395"/>
    </source>
</evidence>
<evidence type="ECO:0000256" key="7">
    <source>
        <dbReference type="ARBA" id="ARBA00023136"/>
    </source>
</evidence>
<feature type="domain" description="COG4 transport protein middle alpha-helical bundle" evidence="9">
    <location>
        <begin position="169"/>
        <end position="451"/>
    </location>
</feature>
<dbReference type="FunCoup" id="D8PWC5">
    <property type="interactions" value="554"/>
</dbReference>
<gene>
    <name evidence="10" type="ORF">SCHCODRAFT_14251</name>
</gene>
<dbReference type="Gene3D" id="1.10.287.1060">
    <property type="entry name" value="ESAT-6-like"/>
    <property type="match status" value="1"/>
</dbReference>
<dbReference type="GO" id="GO:0015031">
    <property type="term" value="P:protein transport"/>
    <property type="evidence" value="ECO:0007669"/>
    <property type="project" value="UniProtKB-KW"/>
</dbReference>
<dbReference type="GO" id="GO:0000139">
    <property type="term" value="C:Golgi membrane"/>
    <property type="evidence" value="ECO:0007669"/>
    <property type="project" value="UniProtKB-SubCell"/>
</dbReference>
<dbReference type="Gene3D" id="1.20.58.1970">
    <property type="match status" value="1"/>
</dbReference>
<keyword evidence="11" id="KW-1185">Reference proteome</keyword>
<dbReference type="InterPro" id="IPR013167">
    <property type="entry name" value="COG4_M"/>
</dbReference>
<dbReference type="STRING" id="578458.D8PWC5"/>
<dbReference type="Proteomes" id="UP000007431">
    <property type="component" value="Unassembled WGS sequence"/>
</dbReference>
<dbReference type="InterPro" id="IPR048684">
    <property type="entry name" value="COG4_C"/>
</dbReference>
<evidence type="ECO:0000313" key="11">
    <source>
        <dbReference type="Proteomes" id="UP000007431"/>
    </source>
</evidence>
<keyword evidence="4" id="KW-0813">Transport</keyword>